<dbReference type="Proteomes" id="UP000700596">
    <property type="component" value="Unassembled WGS sequence"/>
</dbReference>
<proteinExistence type="predicted"/>
<dbReference type="Gene3D" id="1.25.40.20">
    <property type="entry name" value="Ankyrin repeat-containing domain"/>
    <property type="match status" value="1"/>
</dbReference>
<dbReference type="InterPro" id="IPR002110">
    <property type="entry name" value="Ankyrin_rpt"/>
</dbReference>
<keyword evidence="2" id="KW-1185">Reference proteome</keyword>
<protein>
    <submittedName>
        <fullName evidence="1">Uncharacterized protein</fullName>
    </submittedName>
</protein>
<sequence length="63" mass="6752">MGRQRGAFCRFYPQSGYKQVVTLLLQAGADPNAQGRYYGNALQAASEGGHHQVVTLLLDKGAA</sequence>
<accession>A0A9P9IK40</accession>
<dbReference type="SUPFAM" id="SSF48403">
    <property type="entry name" value="Ankyrin repeat"/>
    <property type="match status" value="1"/>
</dbReference>
<organism evidence="1 2">
    <name type="scientific">Dendryphion nanum</name>
    <dbReference type="NCBI Taxonomy" id="256645"/>
    <lineage>
        <taxon>Eukaryota</taxon>
        <taxon>Fungi</taxon>
        <taxon>Dikarya</taxon>
        <taxon>Ascomycota</taxon>
        <taxon>Pezizomycotina</taxon>
        <taxon>Dothideomycetes</taxon>
        <taxon>Pleosporomycetidae</taxon>
        <taxon>Pleosporales</taxon>
        <taxon>Torulaceae</taxon>
        <taxon>Dendryphion</taxon>
    </lineage>
</organism>
<gene>
    <name evidence="1" type="ORF">B0J11DRAFT_437071</name>
</gene>
<name>A0A9P9IK40_9PLEO</name>
<evidence type="ECO:0000313" key="1">
    <source>
        <dbReference type="EMBL" id="KAH7122344.1"/>
    </source>
</evidence>
<dbReference type="Pfam" id="PF13637">
    <property type="entry name" value="Ank_4"/>
    <property type="match status" value="1"/>
</dbReference>
<comment type="caution">
    <text evidence="1">The sequence shown here is derived from an EMBL/GenBank/DDBJ whole genome shotgun (WGS) entry which is preliminary data.</text>
</comment>
<dbReference type="InterPro" id="IPR036770">
    <property type="entry name" value="Ankyrin_rpt-contain_sf"/>
</dbReference>
<evidence type="ECO:0000313" key="2">
    <source>
        <dbReference type="Proteomes" id="UP000700596"/>
    </source>
</evidence>
<reference evidence="1" key="1">
    <citation type="journal article" date="2021" name="Nat. Commun.">
        <title>Genetic determinants of endophytism in the Arabidopsis root mycobiome.</title>
        <authorList>
            <person name="Mesny F."/>
            <person name="Miyauchi S."/>
            <person name="Thiergart T."/>
            <person name="Pickel B."/>
            <person name="Atanasova L."/>
            <person name="Karlsson M."/>
            <person name="Huettel B."/>
            <person name="Barry K.W."/>
            <person name="Haridas S."/>
            <person name="Chen C."/>
            <person name="Bauer D."/>
            <person name="Andreopoulos W."/>
            <person name="Pangilinan J."/>
            <person name="LaButti K."/>
            <person name="Riley R."/>
            <person name="Lipzen A."/>
            <person name="Clum A."/>
            <person name="Drula E."/>
            <person name="Henrissat B."/>
            <person name="Kohler A."/>
            <person name="Grigoriev I.V."/>
            <person name="Martin F.M."/>
            <person name="Hacquard S."/>
        </authorList>
    </citation>
    <scope>NUCLEOTIDE SEQUENCE</scope>
    <source>
        <strain evidence="1">MPI-CAGE-CH-0243</strain>
    </source>
</reference>
<dbReference type="EMBL" id="JAGMWT010000009">
    <property type="protein sequence ID" value="KAH7122344.1"/>
    <property type="molecule type" value="Genomic_DNA"/>
</dbReference>
<dbReference type="AlphaFoldDB" id="A0A9P9IK40"/>
<dbReference type="OrthoDB" id="4772757at2759"/>